<feature type="domain" description="TNT" evidence="2">
    <location>
        <begin position="125"/>
        <end position="224"/>
    </location>
</feature>
<dbReference type="Proteomes" id="UP001201873">
    <property type="component" value="Unassembled WGS sequence"/>
</dbReference>
<dbReference type="InterPro" id="IPR053024">
    <property type="entry name" value="Fungal_surface_NADase"/>
</dbReference>
<reference evidence="3 4" key="1">
    <citation type="submission" date="2022-04" db="EMBL/GenBank/DDBJ databases">
        <title>Genome diversity in the genus Frankia.</title>
        <authorList>
            <person name="Carlos-Shanley C."/>
            <person name="Hahn D."/>
        </authorList>
    </citation>
    <scope>NUCLEOTIDE SEQUENCE [LARGE SCALE GENOMIC DNA]</scope>
    <source>
        <strain evidence="3 4">Ag45/Mut15</strain>
    </source>
</reference>
<feature type="chain" id="PRO_5046073810" evidence="1">
    <location>
        <begin position="27"/>
        <end position="227"/>
    </location>
</feature>
<dbReference type="PANTHER" id="PTHR42059:SF1">
    <property type="entry name" value="TNT DOMAIN-CONTAINING PROTEIN"/>
    <property type="match status" value="1"/>
</dbReference>
<organism evidence="3 4">
    <name type="scientific">Frankia umida</name>
    <dbReference type="NCBI Taxonomy" id="573489"/>
    <lineage>
        <taxon>Bacteria</taxon>
        <taxon>Bacillati</taxon>
        <taxon>Actinomycetota</taxon>
        <taxon>Actinomycetes</taxon>
        <taxon>Frankiales</taxon>
        <taxon>Frankiaceae</taxon>
        <taxon>Frankia</taxon>
    </lineage>
</organism>
<evidence type="ECO:0000313" key="3">
    <source>
        <dbReference type="EMBL" id="MCK9875927.1"/>
    </source>
</evidence>
<dbReference type="RefSeq" id="WP_248824311.1">
    <property type="nucleotide sequence ID" value="NZ_JALKFT010000007.1"/>
</dbReference>
<protein>
    <submittedName>
        <fullName evidence="3">TNT domain-containing protein</fullName>
    </submittedName>
</protein>
<dbReference type="InterPro" id="IPR025331">
    <property type="entry name" value="TNT"/>
</dbReference>
<sequence length="227" mass="24559">MRARRLVASAVGALALVFGGATTVQAASPPLVTGVPAPQVRPPTVSLDTCSTQLYQQDARLGPANLPLLGEVGHQLYFWSRTGDFPQQRFLQVFWDPAFAGWRYPPQDGFVLRPDGSPVKAVTVLAPGSDVDRYGAEGGRYLAPAHTPYRERSIPPSSLVDSPAAGCDYHEYRILRPFAVYGGPIAGWFGQPGGGLQYQLDGTLIPGAPARVDVSWLLVHGFLYRER</sequence>
<evidence type="ECO:0000256" key="1">
    <source>
        <dbReference type="SAM" id="SignalP"/>
    </source>
</evidence>
<name>A0ABT0JWK4_9ACTN</name>
<dbReference type="EMBL" id="JALKFT010000007">
    <property type="protein sequence ID" value="MCK9875927.1"/>
    <property type="molecule type" value="Genomic_DNA"/>
</dbReference>
<evidence type="ECO:0000259" key="2">
    <source>
        <dbReference type="Pfam" id="PF14021"/>
    </source>
</evidence>
<gene>
    <name evidence="3" type="ORF">MXD59_09090</name>
</gene>
<feature type="signal peptide" evidence="1">
    <location>
        <begin position="1"/>
        <end position="26"/>
    </location>
</feature>
<dbReference type="PANTHER" id="PTHR42059">
    <property type="entry name" value="TNT DOMAIN-CONTAINING PROTEIN"/>
    <property type="match status" value="1"/>
</dbReference>
<keyword evidence="1" id="KW-0732">Signal</keyword>
<accession>A0ABT0JWK4</accession>
<dbReference type="Pfam" id="PF14021">
    <property type="entry name" value="TNT"/>
    <property type="match status" value="1"/>
</dbReference>
<proteinExistence type="predicted"/>
<keyword evidence="4" id="KW-1185">Reference proteome</keyword>
<evidence type="ECO:0000313" key="4">
    <source>
        <dbReference type="Proteomes" id="UP001201873"/>
    </source>
</evidence>
<comment type="caution">
    <text evidence="3">The sequence shown here is derived from an EMBL/GenBank/DDBJ whole genome shotgun (WGS) entry which is preliminary data.</text>
</comment>